<keyword evidence="1" id="KW-1133">Transmembrane helix</keyword>
<keyword evidence="3" id="KW-1185">Reference proteome</keyword>
<proteinExistence type="predicted"/>
<evidence type="ECO:0000256" key="1">
    <source>
        <dbReference type="SAM" id="Phobius"/>
    </source>
</evidence>
<organism evidence="2 3">
    <name type="scientific">Effrenium voratum</name>
    <dbReference type="NCBI Taxonomy" id="2562239"/>
    <lineage>
        <taxon>Eukaryota</taxon>
        <taxon>Sar</taxon>
        <taxon>Alveolata</taxon>
        <taxon>Dinophyceae</taxon>
        <taxon>Suessiales</taxon>
        <taxon>Symbiodiniaceae</taxon>
        <taxon>Effrenium</taxon>
    </lineage>
</organism>
<evidence type="ECO:0000313" key="3">
    <source>
        <dbReference type="Proteomes" id="UP001178507"/>
    </source>
</evidence>
<protein>
    <submittedName>
        <fullName evidence="2">Uncharacterized protein</fullName>
    </submittedName>
</protein>
<keyword evidence="1" id="KW-0812">Transmembrane</keyword>
<dbReference type="AlphaFoldDB" id="A0AA36NMV0"/>
<feature type="transmembrane region" description="Helical" evidence="1">
    <location>
        <begin position="199"/>
        <end position="223"/>
    </location>
</feature>
<evidence type="ECO:0000313" key="2">
    <source>
        <dbReference type="EMBL" id="CAJ1410198.1"/>
    </source>
</evidence>
<gene>
    <name evidence="2" type="ORF">EVOR1521_LOCUS31098</name>
</gene>
<keyword evidence="1" id="KW-0472">Membrane</keyword>
<name>A0AA36NMV0_9DINO</name>
<accession>A0AA36NMV0</accession>
<reference evidence="2" key="1">
    <citation type="submission" date="2023-08" db="EMBL/GenBank/DDBJ databases">
        <authorList>
            <person name="Chen Y."/>
            <person name="Shah S."/>
            <person name="Dougan E. K."/>
            <person name="Thang M."/>
            <person name="Chan C."/>
        </authorList>
    </citation>
    <scope>NUCLEOTIDE SEQUENCE</scope>
</reference>
<dbReference type="EMBL" id="CAUJNA010003808">
    <property type="protein sequence ID" value="CAJ1410198.1"/>
    <property type="molecule type" value="Genomic_DNA"/>
</dbReference>
<comment type="caution">
    <text evidence="2">The sequence shown here is derived from an EMBL/GenBank/DDBJ whole genome shotgun (WGS) entry which is preliminary data.</text>
</comment>
<dbReference type="Proteomes" id="UP001178507">
    <property type="component" value="Unassembled WGS sequence"/>
</dbReference>
<sequence length="226" mass="25885">MHSESMDVSPHGVRALWRKARGYPMSDSARHSLAVQLGDQLLEPADVALWEEVADDDSVPLEFLFAGANDGDQLAEVLQRVVEDRLQDERRAEFRRHLKQRQESALRRRKASAAEEGDAKEEKWRSYLQKPAVEANFQVHAVFDAGTRMRKVLGCRVSMSAEAARDLGKICFRHVFESDDEEKDRLQALKWYEDPFLSCFYGCSCVLTVVVVLWLCMLLPAVVRRF</sequence>